<feature type="domain" description="tRNA intron endonuclease catalytic" evidence="17">
    <location>
        <begin position="597"/>
        <end position="669"/>
    </location>
</feature>
<evidence type="ECO:0000256" key="15">
    <source>
        <dbReference type="ARBA" id="ARBA00076724"/>
    </source>
</evidence>
<comment type="similarity">
    <text evidence="5">Belongs to the tRNA-intron endonuclease family.</text>
</comment>
<feature type="compositionally biased region" description="Polar residues" evidence="16">
    <location>
        <begin position="48"/>
        <end position="57"/>
    </location>
</feature>
<name>A0A093VG48_TALMA</name>
<dbReference type="CDD" id="cd19494">
    <property type="entry name" value="Elp4"/>
    <property type="match status" value="1"/>
</dbReference>
<feature type="compositionally biased region" description="Basic and acidic residues" evidence="16">
    <location>
        <begin position="508"/>
        <end position="519"/>
    </location>
</feature>
<evidence type="ECO:0000256" key="10">
    <source>
        <dbReference type="ARBA" id="ARBA00023239"/>
    </source>
</evidence>
<comment type="similarity">
    <text evidence="4">Belongs to the ELP4 family.</text>
</comment>
<keyword evidence="11" id="KW-0539">Nucleus</keyword>
<dbReference type="InterPro" id="IPR027417">
    <property type="entry name" value="P-loop_NTPase"/>
</dbReference>
<keyword evidence="9" id="KW-0819">tRNA processing</keyword>
<feature type="domain" description="TSEN34 N-terminal" evidence="18">
    <location>
        <begin position="424"/>
        <end position="471"/>
    </location>
</feature>
<dbReference type="InterPro" id="IPR011856">
    <property type="entry name" value="tRNA_endonuc-like_dom_sf"/>
</dbReference>
<accession>A0A093VG48</accession>
<dbReference type="PANTHER" id="PTHR12896:SF1">
    <property type="entry name" value="ELONGATOR COMPLEX PROTEIN 4"/>
    <property type="match status" value="1"/>
</dbReference>
<proteinExistence type="inferred from homology"/>
<evidence type="ECO:0000259" key="17">
    <source>
        <dbReference type="Pfam" id="PF01974"/>
    </source>
</evidence>
<dbReference type="UniPathway" id="UPA00988"/>
<sequence length="690" mass="75602">MSFRKRNVGISTGANGAASPTTPASQPAAVPANDTLSGVRPSPDDGRPTTSTGSRSLDNLLAGHAGLPLGKILLIEENGTTDFAGALLRYYAAEGVVQEHKVHVVGPGEQWGRTLPGLIGSADSLDEKVSRRKEEKMKIAWRYERLGEFGTGVAGSRAPVAATNNTTPAPPGAKQEAFCHAFDLTKRLTHPSLATVDYIPLTPQRGSPLSSIMQKLQLNITSSPPNTVHRIVIPSLLNPAVYPPETGQPEYLLRFIHSLRALLSNNSYNITAMITIPLSLYPRSTGLIRWVEILCDGVVELCPFPHSSDAIATSGAATAHEEPPQGMLKTHKLPVLHERGGGSDQNIGEDWAFTLSRRRFEIKPFSLPPAEGDNEAQQAPSDRPVNVMVRKYSGPYEPRPLRRAPRIRFLSPSPRQDESANHAVEEYNICGVLMGTLPQVPQQNVFLGIPVELMPEEARLLVEKKVARIVDGQRYHNDSMRSLLEGDKIKYLQSLQREGRNVSQVKSNRKEQQREESLRKAAQKRKAQAATAAEKENTESTDDMLFEPPARPASSMSNASSTAQLSTISITPAITYPLIPYQPSAKYEMPLPEVPASYPVYAHLHSHGYFLSPGLRFGCQYMAYPGDPLRFHSHFLVYGFHRDQELNLMEIVSGGRLGTGVKKGFLLGHAVDPDDASSEVRTFSIEWAGM</sequence>
<evidence type="ECO:0000313" key="19">
    <source>
        <dbReference type="EMBL" id="KFX51165.1"/>
    </source>
</evidence>
<dbReference type="SUPFAM" id="SSF53032">
    <property type="entry name" value="tRNA-intron endonuclease catalytic domain-like"/>
    <property type="match status" value="1"/>
</dbReference>
<dbReference type="Pfam" id="PF26577">
    <property type="entry name" value="TSEN34_N"/>
    <property type="match status" value="1"/>
</dbReference>
<evidence type="ECO:0000256" key="9">
    <source>
        <dbReference type="ARBA" id="ARBA00022694"/>
    </source>
</evidence>
<comment type="subcellular location">
    <subcellularLocation>
        <location evidence="2">Cytoplasm</location>
    </subcellularLocation>
    <subcellularLocation>
        <location evidence="1">Nucleus</location>
    </subcellularLocation>
</comment>
<evidence type="ECO:0000256" key="11">
    <source>
        <dbReference type="ARBA" id="ARBA00023242"/>
    </source>
</evidence>
<gene>
    <name evidence="19" type="ORF">GQ26_0050370</name>
</gene>
<dbReference type="FunFam" id="3.40.50.300:FF:001872">
    <property type="entry name" value="PAXNEB protein superfamily"/>
    <property type="match status" value="1"/>
</dbReference>
<feature type="compositionally biased region" description="Polar residues" evidence="16">
    <location>
        <begin position="497"/>
        <end position="506"/>
    </location>
</feature>
<protein>
    <recommendedName>
        <fullName evidence="7">Elongator complex protein 4</fullName>
        <ecNumber evidence="6">4.6.1.16</ecNumber>
    </recommendedName>
    <alternativeName>
        <fullName evidence="14 15">tRNA-intron endonuclease SEN34</fullName>
    </alternativeName>
</protein>
<dbReference type="InterPro" id="IPR006677">
    <property type="entry name" value="tRNA_intron_Endonuc_cat-like"/>
</dbReference>
<dbReference type="CDD" id="cd22363">
    <property type="entry name" value="tRNA-intron_lyase_C"/>
    <property type="match status" value="1"/>
</dbReference>
<dbReference type="GO" id="GO:0003676">
    <property type="term" value="F:nucleic acid binding"/>
    <property type="evidence" value="ECO:0007669"/>
    <property type="project" value="InterPro"/>
</dbReference>
<evidence type="ECO:0000256" key="13">
    <source>
        <dbReference type="ARBA" id="ARBA00059865"/>
    </source>
</evidence>
<evidence type="ECO:0000256" key="8">
    <source>
        <dbReference type="ARBA" id="ARBA00022490"/>
    </source>
</evidence>
<dbReference type="PANTHER" id="PTHR12896">
    <property type="entry name" value="PAX6 NEIGHBOR PROTEIN PAXNEB"/>
    <property type="match status" value="1"/>
</dbReference>
<dbReference type="Pfam" id="PF01974">
    <property type="entry name" value="tRNA_int_endo"/>
    <property type="match status" value="1"/>
</dbReference>
<keyword evidence="10" id="KW-0456">Lyase</keyword>
<feature type="region of interest" description="Disordered" evidence="16">
    <location>
        <begin position="1"/>
        <end position="57"/>
    </location>
</feature>
<evidence type="ECO:0000256" key="1">
    <source>
        <dbReference type="ARBA" id="ARBA00004123"/>
    </source>
</evidence>
<evidence type="ECO:0000256" key="6">
    <source>
        <dbReference type="ARBA" id="ARBA00012573"/>
    </source>
</evidence>
<dbReference type="GO" id="GO:0033588">
    <property type="term" value="C:elongator holoenzyme complex"/>
    <property type="evidence" value="ECO:0007669"/>
    <property type="project" value="InterPro"/>
</dbReference>
<dbReference type="InterPro" id="IPR059049">
    <property type="entry name" value="TSEN34_N"/>
</dbReference>
<dbReference type="EC" id="4.6.1.16" evidence="6"/>
<dbReference type="Gene3D" id="3.40.50.300">
    <property type="entry name" value="P-loop containing nucleotide triphosphate hydrolases"/>
    <property type="match status" value="1"/>
</dbReference>
<dbReference type="GO" id="GO:0006388">
    <property type="term" value="P:tRNA splicing, via endonucleolytic cleavage and ligation"/>
    <property type="evidence" value="ECO:0007669"/>
    <property type="project" value="InterPro"/>
</dbReference>
<dbReference type="InterPro" id="IPR036167">
    <property type="entry name" value="tRNA_intron_Endo_cat-like_sf"/>
</dbReference>
<comment type="caution">
    <text evidence="19">The sequence shown here is derived from an EMBL/GenBank/DDBJ whole genome shotgun (WGS) entry which is preliminary data.</text>
</comment>
<keyword evidence="8" id="KW-0963">Cytoplasm</keyword>
<comment type="catalytic activity">
    <reaction evidence="12">
        <text>pretRNA = a 3'-half-tRNA molecule with a 5'-OH end + a 5'-half-tRNA molecule with a 2',3'-cyclic phosphate end + an intron with a 2',3'-cyclic phosphate and a 5'-hydroxyl terminus.</text>
        <dbReference type="EC" id="4.6.1.16"/>
    </reaction>
</comment>
<dbReference type="GO" id="GO:0008023">
    <property type="term" value="C:transcription elongation factor complex"/>
    <property type="evidence" value="ECO:0007669"/>
    <property type="project" value="TreeGrafter"/>
</dbReference>
<evidence type="ECO:0000256" key="2">
    <source>
        <dbReference type="ARBA" id="ARBA00004496"/>
    </source>
</evidence>
<reference evidence="19" key="1">
    <citation type="journal article" date="2014" name="PLoS Genet.">
        <title>Signature Gene Expression Reveals Novel Clues to the Molecular Mechanisms of Dimorphic Transition in Penicillium marneffei.</title>
        <authorList>
            <person name="Yang E."/>
            <person name="Wang G."/>
            <person name="Cai J."/>
            <person name="Woo P.C."/>
            <person name="Lau S.K."/>
            <person name="Yuen K.-Y."/>
            <person name="Chow W.-N."/>
            <person name="Lin X."/>
        </authorList>
    </citation>
    <scope>NUCLEOTIDE SEQUENCE [LARGE SCALE GENOMIC DNA]</scope>
    <source>
        <strain evidence="19">PM1</strain>
    </source>
</reference>
<evidence type="ECO:0000259" key="18">
    <source>
        <dbReference type="Pfam" id="PF26577"/>
    </source>
</evidence>
<dbReference type="EMBL" id="JPOX01000005">
    <property type="protein sequence ID" value="KFX51165.1"/>
    <property type="molecule type" value="Genomic_DNA"/>
</dbReference>
<evidence type="ECO:0000256" key="16">
    <source>
        <dbReference type="SAM" id="MobiDB-lite"/>
    </source>
</evidence>
<dbReference type="NCBIfam" id="TIGR00324">
    <property type="entry name" value="endA"/>
    <property type="match status" value="1"/>
</dbReference>
<evidence type="ECO:0000256" key="4">
    <source>
        <dbReference type="ARBA" id="ARBA00007573"/>
    </source>
</evidence>
<dbReference type="Pfam" id="PF05625">
    <property type="entry name" value="PAXNEB"/>
    <property type="match status" value="1"/>
</dbReference>
<evidence type="ECO:0000256" key="3">
    <source>
        <dbReference type="ARBA" id="ARBA00005043"/>
    </source>
</evidence>
<organism evidence="19">
    <name type="scientific">Talaromyces marneffei PM1</name>
    <dbReference type="NCBI Taxonomy" id="1077442"/>
    <lineage>
        <taxon>Eukaryota</taxon>
        <taxon>Fungi</taxon>
        <taxon>Dikarya</taxon>
        <taxon>Ascomycota</taxon>
        <taxon>Pezizomycotina</taxon>
        <taxon>Eurotiomycetes</taxon>
        <taxon>Eurotiomycetidae</taxon>
        <taxon>Eurotiales</taxon>
        <taxon>Trichocomaceae</taxon>
        <taxon>Talaromyces</taxon>
        <taxon>Talaromyces sect. Talaromyces</taxon>
    </lineage>
</organism>
<dbReference type="InterPro" id="IPR008728">
    <property type="entry name" value="Elongator_complex_protein_4"/>
</dbReference>
<evidence type="ECO:0000256" key="5">
    <source>
        <dbReference type="ARBA" id="ARBA00008078"/>
    </source>
</evidence>
<dbReference type="GO" id="GO:0000213">
    <property type="term" value="F:tRNA-intron lyase activity"/>
    <property type="evidence" value="ECO:0007669"/>
    <property type="project" value="UniProtKB-EC"/>
</dbReference>
<dbReference type="GO" id="GO:0002098">
    <property type="term" value="P:tRNA wobble uridine modification"/>
    <property type="evidence" value="ECO:0007669"/>
    <property type="project" value="InterPro"/>
</dbReference>
<dbReference type="GO" id="GO:0005737">
    <property type="term" value="C:cytoplasm"/>
    <property type="evidence" value="ECO:0007669"/>
    <property type="project" value="UniProtKB-SubCell"/>
</dbReference>
<feature type="compositionally biased region" description="Low complexity" evidence="16">
    <location>
        <begin position="17"/>
        <end position="32"/>
    </location>
</feature>
<evidence type="ECO:0000256" key="7">
    <source>
        <dbReference type="ARBA" id="ARBA00020265"/>
    </source>
</evidence>
<dbReference type="AlphaFoldDB" id="A0A093VG48"/>
<dbReference type="FunFam" id="3.40.1350.10:FF:000008">
    <property type="entry name" value="tRNA-splicing endonuclease subunit Sen34"/>
    <property type="match status" value="1"/>
</dbReference>
<dbReference type="HOGENOM" id="CLU_399104_0_0_1"/>
<evidence type="ECO:0000256" key="12">
    <source>
        <dbReference type="ARBA" id="ARBA00034031"/>
    </source>
</evidence>
<dbReference type="Gene3D" id="3.40.1350.10">
    <property type="match status" value="1"/>
</dbReference>
<comment type="function">
    <text evidence="13">Constitutes one of the two catalytic subunit of the tRNA-splicing endonuclease complex, a complex responsible for identification and cleavage of the splice sites in pre-tRNA. It cleaves pre-tRNA at the 5'- and 3'-splice sites to release the intron. The products are an intron and two tRNA half-molecules bearing 2',3'-cyclic phosphate and 5'-OH termini. There are no conserved sequences at the splice sites, but the intron is invariably located at the same site in the gene, placing the splice sites an invariant distance from the constant structural features of the tRNA body. It probably carries the active site for 3'-splice site cleavage.</text>
</comment>
<feature type="region of interest" description="Disordered" evidence="16">
    <location>
        <begin position="497"/>
        <end position="559"/>
    </location>
</feature>
<comment type="pathway">
    <text evidence="3">tRNA modification; 5-methoxycarbonylmethyl-2-thiouridine-tRNA biosynthesis.</text>
</comment>
<evidence type="ECO:0000256" key="14">
    <source>
        <dbReference type="ARBA" id="ARBA00075884"/>
    </source>
</evidence>
<dbReference type="InterPro" id="IPR006676">
    <property type="entry name" value="tRNA_splic"/>
</dbReference>